<accession>A0A3M8R0X6</accession>
<keyword evidence="5" id="KW-1003">Cell membrane</keyword>
<evidence type="ECO:0000256" key="1">
    <source>
        <dbReference type="ARBA" id="ARBA00004429"/>
    </source>
</evidence>
<comment type="pathway">
    <text evidence="2">Glycan metabolism; osmoregulated periplasmic glucan (OPG) biosynthesis.</text>
</comment>
<evidence type="ECO:0000256" key="4">
    <source>
        <dbReference type="ARBA" id="ARBA00020585"/>
    </source>
</evidence>
<evidence type="ECO:0000256" key="7">
    <source>
        <dbReference type="ARBA" id="ARBA00022676"/>
    </source>
</evidence>
<evidence type="ECO:0000256" key="8">
    <source>
        <dbReference type="ARBA" id="ARBA00022679"/>
    </source>
</evidence>
<evidence type="ECO:0000256" key="6">
    <source>
        <dbReference type="ARBA" id="ARBA00022519"/>
    </source>
</evidence>
<keyword evidence="8 14" id="KW-0808">Transferase</keyword>
<evidence type="ECO:0000259" key="13">
    <source>
        <dbReference type="Pfam" id="PF13632"/>
    </source>
</evidence>
<keyword evidence="10 12" id="KW-1133">Transmembrane helix</keyword>
<evidence type="ECO:0000256" key="11">
    <source>
        <dbReference type="ARBA" id="ARBA00023136"/>
    </source>
</evidence>
<dbReference type="PANTHER" id="PTHR43867">
    <property type="entry name" value="CELLULOSE SYNTHASE CATALYTIC SUBUNIT A [UDP-FORMING]"/>
    <property type="match status" value="1"/>
</dbReference>
<evidence type="ECO:0000256" key="3">
    <source>
        <dbReference type="ARBA" id="ARBA00009337"/>
    </source>
</evidence>
<dbReference type="EMBL" id="RIZI01000163">
    <property type="protein sequence ID" value="RNF62228.1"/>
    <property type="molecule type" value="Genomic_DNA"/>
</dbReference>
<comment type="caution">
    <text evidence="14">The sequence shown here is derived from an EMBL/GenBank/DDBJ whole genome shotgun (WGS) entry which is preliminary data.</text>
</comment>
<dbReference type="GO" id="GO:0005886">
    <property type="term" value="C:plasma membrane"/>
    <property type="evidence" value="ECO:0007669"/>
    <property type="project" value="UniProtKB-SubCell"/>
</dbReference>
<feature type="transmembrane region" description="Helical" evidence="12">
    <location>
        <begin position="368"/>
        <end position="397"/>
    </location>
</feature>
<keyword evidence="6" id="KW-0997">Cell inner membrane</keyword>
<protein>
    <recommendedName>
        <fullName evidence="4">Glucans biosynthesis glucosyltransferase H</fullName>
    </recommendedName>
</protein>
<evidence type="ECO:0000256" key="9">
    <source>
        <dbReference type="ARBA" id="ARBA00022692"/>
    </source>
</evidence>
<organism evidence="14">
    <name type="scientific">Acidithiobacillus sulfuriphilus</name>
    <dbReference type="NCBI Taxonomy" id="1867749"/>
    <lineage>
        <taxon>Bacteria</taxon>
        <taxon>Pseudomonadati</taxon>
        <taxon>Pseudomonadota</taxon>
        <taxon>Acidithiobacillia</taxon>
        <taxon>Acidithiobacillales</taxon>
        <taxon>Acidithiobacillaceae</taxon>
        <taxon>Acidithiobacillus</taxon>
    </lineage>
</organism>
<feature type="transmembrane region" description="Helical" evidence="12">
    <location>
        <begin position="453"/>
        <end position="471"/>
    </location>
</feature>
<proteinExistence type="inferred from homology"/>
<feature type="transmembrane region" description="Helical" evidence="12">
    <location>
        <begin position="49"/>
        <end position="76"/>
    </location>
</feature>
<reference evidence="14" key="1">
    <citation type="submission" date="2018-10" db="EMBL/GenBank/DDBJ databases">
        <title>Acidithiobacillus sulfuriphilus sp. nov.: an extremely acidophilic sulfur-oxidizing chemolithotroph isolated from a neutral pH environment.</title>
        <authorList>
            <person name="Falagan C."/>
            <person name="Moya-Beltran A."/>
            <person name="Quatrini R."/>
            <person name="Johnson D.B."/>
        </authorList>
    </citation>
    <scope>NUCLEOTIDE SEQUENCE [LARGE SCALE GENOMIC DNA]</scope>
    <source>
        <strain evidence="14">CJ-2</strain>
    </source>
</reference>
<dbReference type="GO" id="GO:0016758">
    <property type="term" value="F:hexosyltransferase activity"/>
    <property type="evidence" value="ECO:0007669"/>
    <property type="project" value="TreeGrafter"/>
</dbReference>
<dbReference type="NCBIfam" id="NF003958">
    <property type="entry name" value="PRK05454.2-1"/>
    <property type="match status" value="1"/>
</dbReference>
<dbReference type="Gene3D" id="3.90.550.10">
    <property type="entry name" value="Spore Coat Polysaccharide Biosynthesis Protein SpsA, Chain A"/>
    <property type="match status" value="1"/>
</dbReference>
<dbReference type="InterPro" id="IPR050321">
    <property type="entry name" value="Glycosyltr_2/OpgH_subfam"/>
</dbReference>
<dbReference type="InterPro" id="IPR029044">
    <property type="entry name" value="Nucleotide-diphossugar_trans"/>
</dbReference>
<dbReference type="InterPro" id="IPR001173">
    <property type="entry name" value="Glyco_trans_2-like"/>
</dbReference>
<dbReference type="OrthoDB" id="9775281at2"/>
<dbReference type="NCBIfam" id="NF003962">
    <property type="entry name" value="PRK05454.2-5"/>
    <property type="match status" value="1"/>
</dbReference>
<feature type="transmembrane region" description="Helical" evidence="12">
    <location>
        <begin position="507"/>
        <end position="529"/>
    </location>
</feature>
<dbReference type="SUPFAM" id="SSF53448">
    <property type="entry name" value="Nucleotide-diphospho-sugar transferases"/>
    <property type="match status" value="1"/>
</dbReference>
<dbReference type="AlphaFoldDB" id="A0A3M8R0X6"/>
<gene>
    <name evidence="14" type="primary">mdoH</name>
    <name evidence="14" type="ORF">EC580_07470</name>
</gene>
<name>A0A3M8R0X6_9PROT</name>
<comment type="subcellular location">
    <subcellularLocation>
        <location evidence="1">Cell inner membrane</location>
        <topology evidence="1">Multi-pass membrane protein</topology>
    </subcellularLocation>
</comment>
<dbReference type="CDD" id="cd04191">
    <property type="entry name" value="Glucan_BSP_MdoH"/>
    <property type="match status" value="1"/>
</dbReference>
<keyword evidence="11 12" id="KW-0472">Membrane</keyword>
<feature type="transmembrane region" description="Helical" evidence="12">
    <location>
        <begin position="417"/>
        <end position="441"/>
    </location>
</feature>
<evidence type="ECO:0000313" key="14">
    <source>
        <dbReference type="EMBL" id="RNF62228.1"/>
    </source>
</evidence>
<feature type="transmembrane region" description="Helical" evidence="12">
    <location>
        <begin position="535"/>
        <end position="555"/>
    </location>
</feature>
<evidence type="ECO:0000256" key="5">
    <source>
        <dbReference type="ARBA" id="ARBA00022475"/>
    </source>
</evidence>
<dbReference type="Pfam" id="PF13632">
    <property type="entry name" value="Glyco_trans_2_3"/>
    <property type="match status" value="1"/>
</dbReference>
<evidence type="ECO:0000256" key="2">
    <source>
        <dbReference type="ARBA" id="ARBA00005001"/>
    </source>
</evidence>
<comment type="similarity">
    <text evidence="3">Belongs to the glycosyltransferase 2 family. OpgH subfamily.</text>
</comment>
<feature type="domain" description="Glycosyltransferase 2-like" evidence="13">
    <location>
        <begin position="199"/>
        <end position="393"/>
    </location>
</feature>
<dbReference type="PANTHER" id="PTHR43867:SF5">
    <property type="entry name" value="GLUCANS BIOSYNTHESIS GLUCOSYLTRANSFERASE H"/>
    <property type="match status" value="1"/>
</dbReference>
<dbReference type="RefSeq" id="WP_123103695.1">
    <property type="nucleotide sequence ID" value="NZ_CP127527.1"/>
</dbReference>
<evidence type="ECO:0000256" key="12">
    <source>
        <dbReference type="SAM" id="Phobius"/>
    </source>
</evidence>
<keyword evidence="7" id="KW-0328">Glycosyltransferase</keyword>
<keyword evidence="9 12" id="KW-0812">Transmembrane</keyword>
<evidence type="ECO:0000256" key="10">
    <source>
        <dbReference type="ARBA" id="ARBA00022989"/>
    </source>
</evidence>
<sequence length="685" mass="76072">MVNVRPAWESIARSRRAWLTALIVLPACAAGVLLDQAFAQRLPLWLEIPTLIIFVLLFAWISAGFWTALVGFVLLLRGGSHKTPGSPEQRLVQPRPQVKTAILMPIYNEEVERVAAGLQATYRSLALAGALSHFEFFLLSDTRDPAVWLKEEMAWSALCKALQGFGRIHYRRRPVNNKAKSGNVADFCRRWGKDYEYMVVLDADSVMRGETLLRLLEMMEGNPQVGIIQTQPLAVNRETLYARLQQFAHRLYGPLFSTGLRFWQLGDGHYIGHNAILRTAPFVQHCALPVLPGRPPLGGALLSHDFVEAALMAKGGWEVWFVPGLEGSYEEVPPTLIDDLKRDRRWAQGNLQHLRLLSSEGLRSAHRFLFVNGAMSFLAAPLWGLFLLLGGVAAWHWQSPLGLGGVALDNAWTVEPLPLWIFGITATLLLAPKFMAIFWVFWQRDLAVRYGGLWRLGWSVLLETLFSVLMAPIRMVFHSQFVIQALLGRSVRWGAQVRGDQATSWGDALGSFGWCSAMGLILAALLYPLLGGWHFGWLLPILLGLSAAVPLAVLTSRASLGRAARARGLFVIPEEYCPPLELQGLAQGRLVDLPQFTGDPFVQVVVDPQLNAIHAALQRNRPGVWPKAAALCHKALALGPQHLTGRERNILLSDRHSMLALHRAVWSLADEERIADWGVALPEGA</sequence>